<keyword evidence="9" id="KW-1185">Reference proteome</keyword>
<keyword evidence="5" id="KW-0206">Cytoskeleton</keyword>
<comment type="subcellular location">
    <subcellularLocation>
        <location evidence="1">Cytoplasm</location>
        <location evidence="1">Cytoskeleton</location>
    </subcellularLocation>
</comment>
<dbReference type="KEGG" id="cvg:107099481"/>
<reference evidence="8" key="1">
    <citation type="submission" date="2025-08" db="UniProtKB">
        <authorList>
            <consortium name="Ensembl"/>
        </authorList>
    </citation>
    <scope>IDENTIFICATION</scope>
</reference>
<dbReference type="PANTHER" id="PTHR47078:SF1">
    <property type="entry name" value="CYTOSKELETON-ASSOCIATED PROTEIN 2-LIKE"/>
    <property type="match status" value="1"/>
</dbReference>
<dbReference type="Proteomes" id="UP000265020">
    <property type="component" value="Unassembled WGS sequence"/>
</dbReference>
<evidence type="ECO:0000256" key="6">
    <source>
        <dbReference type="SAM" id="MobiDB-lite"/>
    </source>
</evidence>
<dbReference type="GO" id="GO:0005829">
    <property type="term" value="C:cytosol"/>
    <property type="evidence" value="ECO:0007669"/>
    <property type="project" value="TreeGrafter"/>
</dbReference>
<keyword evidence="4" id="KW-0597">Phosphoprotein</keyword>
<evidence type="ECO:0000313" key="9">
    <source>
        <dbReference type="Proteomes" id="UP000265020"/>
    </source>
</evidence>
<dbReference type="Ensembl" id="ENSCVAT00000018191.1">
    <property type="protein sequence ID" value="ENSCVAP00000027288.1"/>
    <property type="gene ID" value="ENSCVAG00000013507.1"/>
</dbReference>
<accession>A0A3Q2E4W6</accession>
<evidence type="ECO:0000256" key="2">
    <source>
        <dbReference type="ARBA" id="ARBA00009468"/>
    </source>
</evidence>
<dbReference type="GeneTree" id="ENSGT00530000063691"/>
<keyword evidence="3" id="KW-0963">Cytoplasm</keyword>
<dbReference type="STRING" id="28743.ENSCVAP00000027288"/>
<feature type="compositionally biased region" description="Polar residues" evidence="6">
    <location>
        <begin position="221"/>
        <end position="232"/>
    </location>
</feature>
<feature type="region of interest" description="Disordered" evidence="6">
    <location>
        <begin position="213"/>
        <end position="317"/>
    </location>
</feature>
<dbReference type="GeneID" id="107099481"/>
<evidence type="ECO:0000256" key="5">
    <source>
        <dbReference type="ARBA" id="ARBA00023212"/>
    </source>
</evidence>
<feature type="compositionally biased region" description="Polar residues" evidence="6">
    <location>
        <begin position="72"/>
        <end position="86"/>
    </location>
</feature>
<dbReference type="RefSeq" id="XP_015253113.1">
    <property type="nucleotide sequence ID" value="XM_015397627.1"/>
</dbReference>
<protein>
    <submittedName>
        <fullName evidence="8">Cytoskeleton-associated protein 2-like</fullName>
    </submittedName>
</protein>
<feature type="domain" description="Cytoskeleton-associated protein 2 C-terminal" evidence="7">
    <location>
        <begin position="616"/>
        <end position="684"/>
    </location>
</feature>
<evidence type="ECO:0000256" key="3">
    <source>
        <dbReference type="ARBA" id="ARBA00022490"/>
    </source>
</evidence>
<dbReference type="PANTHER" id="PTHR47078">
    <property type="entry name" value="CYTOSKELETON-ASSOCIATED PROTEIN 2-LIKE"/>
    <property type="match status" value="1"/>
</dbReference>
<proteinExistence type="inferred from homology"/>
<comment type="similarity">
    <text evidence="2">Belongs to the CKAP2 family.</text>
</comment>
<feature type="region of interest" description="Disordered" evidence="6">
    <location>
        <begin position="47"/>
        <end position="92"/>
    </location>
</feature>
<dbReference type="CTD" id="150468"/>
<dbReference type="Pfam" id="PF15297">
    <property type="entry name" value="CKAP2_C"/>
    <property type="match status" value="2"/>
</dbReference>
<dbReference type="InterPro" id="IPR052855">
    <property type="entry name" value="CKAP2-like"/>
</dbReference>
<reference evidence="8" key="2">
    <citation type="submission" date="2025-09" db="UniProtKB">
        <authorList>
            <consortium name="Ensembl"/>
        </authorList>
    </citation>
    <scope>IDENTIFICATION</scope>
</reference>
<dbReference type="GO" id="GO:0005813">
    <property type="term" value="C:centrosome"/>
    <property type="evidence" value="ECO:0007669"/>
    <property type="project" value="TreeGrafter"/>
</dbReference>
<dbReference type="OrthoDB" id="6288182at2759"/>
<name>A0A3Q2E4W6_CYPVA</name>
<evidence type="ECO:0000259" key="7">
    <source>
        <dbReference type="Pfam" id="PF15297"/>
    </source>
</evidence>
<dbReference type="InterPro" id="IPR029197">
    <property type="entry name" value="CKAP2_C"/>
</dbReference>
<evidence type="ECO:0000256" key="4">
    <source>
        <dbReference type="ARBA" id="ARBA00022553"/>
    </source>
</evidence>
<feature type="region of interest" description="Disordered" evidence="6">
    <location>
        <begin position="583"/>
        <end position="611"/>
    </location>
</feature>
<feature type="domain" description="Cytoskeleton-associated protein 2 C-terminal" evidence="7">
    <location>
        <begin position="435"/>
        <end position="583"/>
    </location>
</feature>
<dbReference type="GO" id="GO:0072686">
    <property type="term" value="C:mitotic spindle"/>
    <property type="evidence" value="ECO:0007669"/>
    <property type="project" value="TreeGrafter"/>
</dbReference>
<evidence type="ECO:0000313" key="8">
    <source>
        <dbReference type="Ensembl" id="ENSCVAP00000027288.1"/>
    </source>
</evidence>
<evidence type="ECO:0000256" key="1">
    <source>
        <dbReference type="ARBA" id="ARBA00004245"/>
    </source>
</evidence>
<organism evidence="8 9">
    <name type="scientific">Cyprinodon variegatus</name>
    <name type="common">Sheepshead minnow</name>
    <dbReference type="NCBI Taxonomy" id="28743"/>
    <lineage>
        <taxon>Eukaryota</taxon>
        <taxon>Metazoa</taxon>
        <taxon>Chordata</taxon>
        <taxon>Craniata</taxon>
        <taxon>Vertebrata</taxon>
        <taxon>Euteleostomi</taxon>
        <taxon>Actinopterygii</taxon>
        <taxon>Neopterygii</taxon>
        <taxon>Teleostei</taxon>
        <taxon>Neoteleostei</taxon>
        <taxon>Acanthomorphata</taxon>
        <taxon>Ovalentaria</taxon>
        <taxon>Atherinomorphae</taxon>
        <taxon>Cyprinodontiformes</taxon>
        <taxon>Cyprinodontidae</taxon>
        <taxon>Cyprinodon</taxon>
    </lineage>
</organism>
<dbReference type="AlphaFoldDB" id="A0A3Q2E4W6"/>
<sequence>MEEVDSVQPLSRKELRKQKLMEYLAAKGKLKLPNSTKGSSLHVDFEQQKATKTAQKVAMGKENKAPTDRLKWQSSRGETFVPQRSQDPPRRREFALSDKVNVRDGKQNVVRPSSNRVSAQPKVNPMLRKTYTVLPSKANSTLSSTLKKQPDPGTGTISKVQPNAHFIHGAKSNSKSILCPAGAMSRPLEMTNTRISIGPLIKTKTGLVPAVIQPRNEKSNSSDPRGTKQPSFTAKRVQCSMSSSVSVHQRPVLKLSSDSRPMSKTEAQNKSKLKPVPHKQTQLAVGHVSAAPSKLKATTVKPEQRALTGKSGQSTERYVKQRSEINEKKYAQSVKVEASTVSRTSIKASSTSVKTKTQTVVSKGRGQTQMKKEMQSNMQKTSGILPVPAPTKCTAAARVSQTAPQPSRSISVINRPAAMKTPKAMVKVVPQTEGKKQSSAQKERMRKLQEWRESKGISYKRPPMPVKPSVKRTVSVPQPFWASMKLEDDAQSLISAVDTCLTDCIKLLAEGCPPEQVKDVVSRLPAVSQKFAKYWIFQARLMEREGNLDILPMFEEAVGVILEPVDELRTVVFDILKRKDKVQDEEQKDDFPSPEASPDDGNNPLRTPKPVRILVEGERGDSSVVKYKVTATPGGPSSRQNKPVRVNGQEVRFFTPVRRSVRIERASLRYPSSLQDHDVCVSLCGDRISEGVKENKEEQSSEQSNKPLYFYRENEALGDKVSVKLILDDSF</sequence>
<feature type="compositionally biased region" description="Basic and acidic residues" evidence="6">
    <location>
        <begin position="59"/>
        <end position="71"/>
    </location>
</feature>